<evidence type="ECO:0000313" key="4">
    <source>
        <dbReference type="Proteomes" id="UP001630127"/>
    </source>
</evidence>
<dbReference type="PANTHER" id="PTHR31286">
    <property type="entry name" value="GLYCINE-RICH CELL WALL STRUCTURAL PROTEIN 1.8-LIKE"/>
    <property type="match status" value="1"/>
</dbReference>
<protein>
    <recommendedName>
        <fullName evidence="5">DUF4283 domain-containing protein</fullName>
    </recommendedName>
</protein>
<evidence type="ECO:0000313" key="3">
    <source>
        <dbReference type="EMBL" id="KAL3530648.1"/>
    </source>
</evidence>
<dbReference type="Pfam" id="PF14111">
    <property type="entry name" value="DUF4283"/>
    <property type="match status" value="1"/>
</dbReference>
<gene>
    <name evidence="3" type="ORF">ACH5RR_009970</name>
</gene>
<evidence type="ECO:0000259" key="1">
    <source>
        <dbReference type="Pfam" id="PF14111"/>
    </source>
</evidence>
<keyword evidence="4" id="KW-1185">Reference proteome</keyword>
<dbReference type="Pfam" id="PF14392">
    <property type="entry name" value="zf-CCHC_4"/>
    <property type="match status" value="1"/>
</dbReference>
<dbReference type="EMBL" id="JBJUIK010000004">
    <property type="protein sequence ID" value="KAL3530648.1"/>
    <property type="molecule type" value="Genomic_DNA"/>
</dbReference>
<evidence type="ECO:0000259" key="2">
    <source>
        <dbReference type="Pfam" id="PF14392"/>
    </source>
</evidence>
<name>A0ABD3AHB6_9GENT</name>
<dbReference type="Proteomes" id="UP001630127">
    <property type="component" value="Unassembled WGS sequence"/>
</dbReference>
<dbReference type="InterPro" id="IPR040256">
    <property type="entry name" value="At4g02000-like"/>
</dbReference>
<feature type="domain" description="Zinc knuckle CX2CX4HX4C" evidence="2">
    <location>
        <begin position="174"/>
        <end position="220"/>
    </location>
</feature>
<evidence type="ECO:0008006" key="5">
    <source>
        <dbReference type="Google" id="ProtNLM"/>
    </source>
</evidence>
<feature type="domain" description="DUF4283" evidence="1">
    <location>
        <begin position="34"/>
        <end position="114"/>
    </location>
</feature>
<dbReference type="AlphaFoldDB" id="A0ABD3AHB6"/>
<organism evidence="3 4">
    <name type="scientific">Cinchona calisaya</name>
    <dbReference type="NCBI Taxonomy" id="153742"/>
    <lineage>
        <taxon>Eukaryota</taxon>
        <taxon>Viridiplantae</taxon>
        <taxon>Streptophyta</taxon>
        <taxon>Embryophyta</taxon>
        <taxon>Tracheophyta</taxon>
        <taxon>Spermatophyta</taxon>
        <taxon>Magnoliopsida</taxon>
        <taxon>eudicotyledons</taxon>
        <taxon>Gunneridae</taxon>
        <taxon>Pentapetalae</taxon>
        <taxon>asterids</taxon>
        <taxon>lamiids</taxon>
        <taxon>Gentianales</taxon>
        <taxon>Rubiaceae</taxon>
        <taxon>Cinchonoideae</taxon>
        <taxon>Cinchoneae</taxon>
        <taxon>Cinchona</taxon>
    </lineage>
</organism>
<dbReference type="InterPro" id="IPR025558">
    <property type="entry name" value="DUF4283"/>
</dbReference>
<dbReference type="InterPro" id="IPR025836">
    <property type="entry name" value="Zn_knuckle_CX2CX4HX4C"/>
</dbReference>
<proteinExistence type="predicted"/>
<comment type="caution">
    <text evidence="3">The sequence shown here is derived from an EMBL/GenBank/DDBJ whole genome shotgun (WGS) entry which is preliminary data.</text>
</comment>
<dbReference type="PANTHER" id="PTHR31286:SF178">
    <property type="entry name" value="DUF4283 DOMAIN-CONTAINING PROTEIN"/>
    <property type="match status" value="1"/>
</dbReference>
<reference evidence="3 4" key="1">
    <citation type="submission" date="2024-11" db="EMBL/GenBank/DDBJ databases">
        <title>A near-complete genome assembly of Cinchona calisaya.</title>
        <authorList>
            <person name="Lian D.C."/>
            <person name="Zhao X.W."/>
            <person name="Wei L."/>
        </authorList>
    </citation>
    <scope>NUCLEOTIDE SEQUENCE [LARGE SCALE GENOMIC DNA]</scope>
    <source>
        <tissue evidence="3">Nenye</tissue>
    </source>
</reference>
<accession>A0ABD3AHB6</accession>
<sequence>MERLEEIMKRFFLPTKEVDGADLGKANVERIIRDCQKSLIGKVIGEKLINFVGMKNFVNQVWGYPRNLKIFELGPNLFQFSFKNKEEMTRVFNGRPWIIDNQLIVLNQWKENIEYDKDVFNFSPIWIQVWDLPLHWLSKEVRSIIGGTAGEVLEVLLSESWGKKGKHLKVLVSVDITKPLMRGTIVKLNNKAIWARFVYERSPDFCYKYGLIGHSDRNCRSRNEMGRRSMNLNLAAG</sequence>